<reference evidence="6" key="1">
    <citation type="submission" date="2020-11" db="EMBL/GenBank/DDBJ databases">
        <title>Bacterial whole genome sequence for Caenimonas sp. DR4.4.</title>
        <authorList>
            <person name="Le V."/>
            <person name="Ko S.-R."/>
            <person name="Ahn C.-Y."/>
            <person name="Oh H.-M."/>
        </authorList>
    </citation>
    <scope>NUCLEOTIDE SEQUENCE</scope>
    <source>
        <strain evidence="6">DR4.4</strain>
    </source>
</reference>
<dbReference type="InterPro" id="IPR006311">
    <property type="entry name" value="TAT_signal"/>
</dbReference>
<sequence>MTDSNDGFKSRPLSRRSLIKAGGLAASAVALPMYLRPASAQTKKLVVVNVGGAGGEAKRRAFYEPFTKATGIEIVSVAGPDLAKIRAQVERKDVEWDVVDLLDAWVPVCTRLGLLEPIDEKIVNREGCIPQARHEFAVGGSVYAGGIAFPTDRFGGKVPKTWPEFWDVKNFPGRRGLRTRINDTLEIALMADGVPPDQVYPCDIERAFRALNRIKPNVSHWIAQTQQTVALIQANETDFTFTYTTRVKDLQAARVPIDYSFRQNILGLGWSGVLRGTKNREAAMRFLSFVMNRECQVEHANLSGDAPTYTDALAKVDPAVRKWLPNVGSKDNMFVNAQWWDGRLDELNIRFKEWLLA</sequence>
<dbReference type="RefSeq" id="WP_196985872.1">
    <property type="nucleotide sequence ID" value="NZ_JADWYS010000001.1"/>
</dbReference>
<keyword evidence="3" id="KW-0813">Transport</keyword>
<dbReference type="GO" id="GO:0030976">
    <property type="term" value="F:thiamine pyrophosphate binding"/>
    <property type="evidence" value="ECO:0007669"/>
    <property type="project" value="TreeGrafter"/>
</dbReference>
<comment type="subcellular location">
    <subcellularLocation>
        <location evidence="1">Periplasm</location>
    </subcellularLocation>
</comment>
<evidence type="ECO:0000256" key="2">
    <source>
        <dbReference type="ARBA" id="ARBA00008520"/>
    </source>
</evidence>
<evidence type="ECO:0000256" key="3">
    <source>
        <dbReference type="ARBA" id="ARBA00022448"/>
    </source>
</evidence>
<dbReference type="EMBL" id="JADWYS010000001">
    <property type="protein sequence ID" value="MBG9387992.1"/>
    <property type="molecule type" value="Genomic_DNA"/>
</dbReference>
<dbReference type="PANTHER" id="PTHR30006">
    <property type="entry name" value="THIAMINE-BINDING PERIPLASMIC PROTEIN-RELATED"/>
    <property type="match status" value="1"/>
</dbReference>
<evidence type="ECO:0000313" key="6">
    <source>
        <dbReference type="EMBL" id="MBG9387992.1"/>
    </source>
</evidence>
<evidence type="ECO:0000313" key="7">
    <source>
        <dbReference type="Proteomes" id="UP000651050"/>
    </source>
</evidence>
<evidence type="ECO:0000256" key="4">
    <source>
        <dbReference type="ARBA" id="ARBA00022729"/>
    </source>
</evidence>
<keyword evidence="7" id="KW-1185">Reference proteome</keyword>
<comment type="caution">
    <text evidence="6">The sequence shown here is derived from an EMBL/GenBank/DDBJ whole genome shotgun (WGS) entry which is preliminary data.</text>
</comment>
<dbReference type="GO" id="GO:0030288">
    <property type="term" value="C:outer membrane-bounded periplasmic space"/>
    <property type="evidence" value="ECO:0007669"/>
    <property type="project" value="TreeGrafter"/>
</dbReference>
<dbReference type="GO" id="GO:0015888">
    <property type="term" value="P:thiamine transport"/>
    <property type="evidence" value="ECO:0007669"/>
    <property type="project" value="TreeGrafter"/>
</dbReference>
<dbReference type="Proteomes" id="UP000651050">
    <property type="component" value="Unassembled WGS sequence"/>
</dbReference>
<dbReference type="AlphaFoldDB" id="A0A931MGF2"/>
<proteinExistence type="inferred from homology"/>
<name>A0A931MGF2_9BURK</name>
<dbReference type="Pfam" id="PF13416">
    <property type="entry name" value="SBP_bac_8"/>
    <property type="match status" value="1"/>
</dbReference>
<keyword evidence="4" id="KW-0732">Signal</keyword>
<dbReference type="GO" id="GO:0030975">
    <property type="term" value="F:thiamine binding"/>
    <property type="evidence" value="ECO:0007669"/>
    <property type="project" value="TreeGrafter"/>
</dbReference>
<evidence type="ECO:0000256" key="5">
    <source>
        <dbReference type="ARBA" id="ARBA00022764"/>
    </source>
</evidence>
<dbReference type="PROSITE" id="PS51318">
    <property type="entry name" value="TAT"/>
    <property type="match status" value="1"/>
</dbReference>
<organism evidence="6 7">
    <name type="scientific">Caenimonas aquaedulcis</name>
    <dbReference type="NCBI Taxonomy" id="2793270"/>
    <lineage>
        <taxon>Bacteria</taxon>
        <taxon>Pseudomonadati</taxon>
        <taxon>Pseudomonadota</taxon>
        <taxon>Betaproteobacteria</taxon>
        <taxon>Burkholderiales</taxon>
        <taxon>Comamonadaceae</taxon>
        <taxon>Caenimonas</taxon>
    </lineage>
</organism>
<evidence type="ECO:0000256" key="1">
    <source>
        <dbReference type="ARBA" id="ARBA00004418"/>
    </source>
</evidence>
<protein>
    <submittedName>
        <fullName evidence="6">ABC transporter substrate-binding protein</fullName>
    </submittedName>
</protein>
<keyword evidence="5" id="KW-0574">Periplasm</keyword>
<dbReference type="Gene3D" id="3.40.190.10">
    <property type="entry name" value="Periplasmic binding protein-like II"/>
    <property type="match status" value="2"/>
</dbReference>
<comment type="similarity">
    <text evidence="2">Belongs to the bacterial solute-binding protein 1 family.</text>
</comment>
<gene>
    <name evidence="6" type="ORF">I5803_08170</name>
</gene>
<dbReference type="PANTHER" id="PTHR30006:SF3">
    <property type="entry name" value="THIAMINE-BINDING PERIPLASMIC PROTEIN"/>
    <property type="match status" value="1"/>
</dbReference>
<dbReference type="CDD" id="cd13589">
    <property type="entry name" value="PBP2_polyamine_RpCGA009"/>
    <property type="match status" value="1"/>
</dbReference>
<dbReference type="SUPFAM" id="SSF53850">
    <property type="entry name" value="Periplasmic binding protein-like II"/>
    <property type="match status" value="1"/>
</dbReference>
<dbReference type="InterPro" id="IPR006059">
    <property type="entry name" value="SBP"/>
</dbReference>
<accession>A0A931MGF2</accession>